<protein>
    <submittedName>
        <fullName evidence="1">Ribonucleoside-triphosphate reductase</fullName>
    </submittedName>
</protein>
<comment type="caution">
    <text evidence="1">The sequence shown here is derived from an EMBL/GenBank/DDBJ whole genome shotgun (WGS) entry which is preliminary data.</text>
</comment>
<dbReference type="EMBL" id="DRNB01000301">
    <property type="protein sequence ID" value="HHJ64854.1"/>
    <property type="molecule type" value="Genomic_DNA"/>
</dbReference>
<sequence>AKVVGEYTECPHCGSEDTVIYSRVIGYYRPIARKVKRIDRENFLYEGEENYWQGGRRADWVTRKKAELVDLMEAARWD</sequence>
<proteinExistence type="predicted"/>
<dbReference type="AlphaFoldDB" id="A0A7C5Q332"/>
<dbReference type="Proteomes" id="UP000885792">
    <property type="component" value="Unassembled WGS sequence"/>
</dbReference>
<reference evidence="1" key="1">
    <citation type="journal article" date="2020" name="mSystems">
        <title>Genome- and Community-Level Interaction Insights into Carbon Utilization and Element Cycling Functions of Hydrothermarchaeota in Hydrothermal Sediment.</title>
        <authorList>
            <person name="Zhou Z."/>
            <person name="Liu Y."/>
            <person name="Xu W."/>
            <person name="Pan J."/>
            <person name="Luo Z.H."/>
            <person name="Li M."/>
        </authorList>
    </citation>
    <scope>NUCLEOTIDE SEQUENCE [LARGE SCALE GENOMIC DNA]</scope>
    <source>
        <strain evidence="1">HyVt-501</strain>
    </source>
</reference>
<name>A0A7C5Q332_AQUAO</name>
<gene>
    <name evidence="1" type="ORF">ENJ61_08120</name>
</gene>
<feature type="non-terminal residue" evidence="1">
    <location>
        <position position="1"/>
    </location>
</feature>
<evidence type="ECO:0000313" key="1">
    <source>
        <dbReference type="EMBL" id="HHJ64854.1"/>
    </source>
</evidence>
<accession>A0A7C5Q332</accession>
<organism evidence="1">
    <name type="scientific">Aquifex aeolicus</name>
    <dbReference type="NCBI Taxonomy" id="63363"/>
    <lineage>
        <taxon>Bacteria</taxon>
        <taxon>Pseudomonadati</taxon>
        <taxon>Aquificota</taxon>
        <taxon>Aquificia</taxon>
        <taxon>Aquificales</taxon>
        <taxon>Aquificaceae</taxon>
        <taxon>Aquifex</taxon>
    </lineage>
</organism>
<dbReference type="SUPFAM" id="SSF51998">
    <property type="entry name" value="PFL-like glycyl radical enzymes"/>
    <property type="match status" value="1"/>
</dbReference>